<protein>
    <submittedName>
        <fullName evidence="1">CLUMA_CG016326, isoform A</fullName>
    </submittedName>
</protein>
<gene>
    <name evidence="1" type="ORF">CLUMA_CG016326</name>
</gene>
<accession>A0A1J1IVR2</accession>
<proteinExistence type="predicted"/>
<evidence type="ECO:0000313" key="1">
    <source>
        <dbReference type="EMBL" id="CRL03668.1"/>
    </source>
</evidence>
<organism evidence="1 2">
    <name type="scientific">Clunio marinus</name>
    <dbReference type="NCBI Taxonomy" id="568069"/>
    <lineage>
        <taxon>Eukaryota</taxon>
        <taxon>Metazoa</taxon>
        <taxon>Ecdysozoa</taxon>
        <taxon>Arthropoda</taxon>
        <taxon>Hexapoda</taxon>
        <taxon>Insecta</taxon>
        <taxon>Pterygota</taxon>
        <taxon>Neoptera</taxon>
        <taxon>Endopterygota</taxon>
        <taxon>Diptera</taxon>
        <taxon>Nematocera</taxon>
        <taxon>Chironomoidea</taxon>
        <taxon>Chironomidae</taxon>
        <taxon>Clunio</taxon>
    </lineage>
</organism>
<evidence type="ECO:0000313" key="2">
    <source>
        <dbReference type="Proteomes" id="UP000183832"/>
    </source>
</evidence>
<name>A0A1J1IVR2_9DIPT</name>
<reference evidence="1 2" key="1">
    <citation type="submission" date="2015-04" db="EMBL/GenBank/DDBJ databases">
        <authorList>
            <person name="Syromyatnikov M.Y."/>
            <person name="Popov V.N."/>
        </authorList>
    </citation>
    <scope>NUCLEOTIDE SEQUENCE [LARGE SCALE GENOMIC DNA]</scope>
</reference>
<dbReference type="Proteomes" id="UP000183832">
    <property type="component" value="Unassembled WGS sequence"/>
</dbReference>
<dbReference type="AlphaFoldDB" id="A0A1J1IVR2"/>
<sequence>MTTPLISPVKTFAEKDILKIVLLELCNIFGETRITPGQMILSRKDLHFEIRAILLSSDLSSLNCEDHFVHLKFLYQSNIV</sequence>
<dbReference type="EMBL" id="CVRI01000059">
    <property type="protein sequence ID" value="CRL03668.1"/>
    <property type="molecule type" value="Genomic_DNA"/>
</dbReference>
<keyword evidence="2" id="KW-1185">Reference proteome</keyword>